<dbReference type="InterPro" id="IPR035925">
    <property type="entry name" value="BSD_dom_sf"/>
</dbReference>
<feature type="region of interest" description="Disordered" evidence="1">
    <location>
        <begin position="470"/>
        <end position="490"/>
    </location>
</feature>
<dbReference type="SUPFAM" id="SSF140383">
    <property type="entry name" value="BSD domain-like"/>
    <property type="match status" value="1"/>
</dbReference>
<dbReference type="EMBL" id="CAXHTB010000012">
    <property type="protein sequence ID" value="CAL0316175.1"/>
    <property type="molecule type" value="Genomic_DNA"/>
</dbReference>
<name>A0AAV1X3L6_LUPLU</name>
<dbReference type="InterPro" id="IPR051494">
    <property type="entry name" value="BSD_domain-containing"/>
</dbReference>
<feature type="region of interest" description="Disordered" evidence="1">
    <location>
        <begin position="1"/>
        <end position="49"/>
    </location>
</feature>
<organism evidence="3 4">
    <name type="scientific">Lupinus luteus</name>
    <name type="common">European yellow lupine</name>
    <dbReference type="NCBI Taxonomy" id="3873"/>
    <lineage>
        <taxon>Eukaryota</taxon>
        <taxon>Viridiplantae</taxon>
        <taxon>Streptophyta</taxon>
        <taxon>Embryophyta</taxon>
        <taxon>Tracheophyta</taxon>
        <taxon>Spermatophyta</taxon>
        <taxon>Magnoliopsida</taxon>
        <taxon>eudicotyledons</taxon>
        <taxon>Gunneridae</taxon>
        <taxon>Pentapetalae</taxon>
        <taxon>rosids</taxon>
        <taxon>fabids</taxon>
        <taxon>Fabales</taxon>
        <taxon>Fabaceae</taxon>
        <taxon>Papilionoideae</taxon>
        <taxon>50 kb inversion clade</taxon>
        <taxon>genistoids sensu lato</taxon>
        <taxon>core genistoids</taxon>
        <taxon>Genisteae</taxon>
        <taxon>Lupinus</taxon>
    </lineage>
</organism>
<dbReference type="SMART" id="SM00751">
    <property type="entry name" value="BSD"/>
    <property type="match status" value="1"/>
</dbReference>
<reference evidence="3 4" key="1">
    <citation type="submission" date="2024-03" db="EMBL/GenBank/DDBJ databases">
        <authorList>
            <person name="Martinez-Hernandez J."/>
        </authorList>
    </citation>
    <scope>NUCLEOTIDE SEQUENCE [LARGE SCALE GENOMIC DNA]</scope>
</reference>
<dbReference type="PROSITE" id="PS50858">
    <property type="entry name" value="BSD"/>
    <property type="match status" value="1"/>
</dbReference>
<evidence type="ECO:0000313" key="4">
    <source>
        <dbReference type="Proteomes" id="UP001497480"/>
    </source>
</evidence>
<dbReference type="Proteomes" id="UP001497480">
    <property type="component" value="Unassembled WGS sequence"/>
</dbReference>
<feature type="region of interest" description="Disordered" evidence="1">
    <location>
        <begin position="260"/>
        <end position="313"/>
    </location>
</feature>
<feature type="compositionally biased region" description="Acidic residues" evidence="1">
    <location>
        <begin position="472"/>
        <end position="490"/>
    </location>
</feature>
<dbReference type="AlphaFoldDB" id="A0AAV1X3L6"/>
<feature type="compositionally biased region" description="Basic and acidic residues" evidence="1">
    <location>
        <begin position="21"/>
        <end position="33"/>
    </location>
</feature>
<evidence type="ECO:0000256" key="1">
    <source>
        <dbReference type="SAM" id="MobiDB-lite"/>
    </source>
</evidence>
<accession>A0AAV1X3L6</accession>
<protein>
    <recommendedName>
        <fullName evidence="2">BSD domain-containing protein</fullName>
    </recommendedName>
</protein>
<keyword evidence="4" id="KW-1185">Reference proteome</keyword>
<feature type="compositionally biased region" description="Acidic residues" evidence="1">
    <location>
        <begin position="431"/>
        <end position="440"/>
    </location>
</feature>
<comment type="caution">
    <text evidence="3">The sequence shown here is derived from an EMBL/GenBank/DDBJ whole genome shotgun (WGS) entry which is preliminary data.</text>
</comment>
<gene>
    <name evidence="3" type="ORF">LLUT_LOCUS17235</name>
</gene>
<dbReference type="InterPro" id="IPR005607">
    <property type="entry name" value="BSD_dom"/>
</dbReference>
<sequence>MNFFKTVFSDDSDPPQSESNDVPHDKRQQHDSDPNSPPQQSPITDNSGAGAWNFGGLIQTLTSKSESIIEIYRRDLQEFSTGLKKEIEVAHDSLGTVTHVIDEFGNTVVKGTAQIISQGKDAILAVDLDSDSDNTNNTPKHGLSNISDKGFNSKQYSRFDAQVRSIQGDASTYTEEPGDLDDYNKWKSEFSLDGRSEEIEGFLRENDAMESVYERIVPNNVDHETFWFRYYYKVYRLKKAEDVRARLVRRMSREDEDLSWDIEEDDDQDDIDNEESETKPELLTNKEIGGESKGKTVDINSQIGSSGTSLEEGTKILKVEEVHNAAEEGSKVEKKDNLAQSDELGDKTDRSVEEPRVEKSGVVHEVGDEKKEANEETDNASKSEVENDVHKNISAAKSDEKEIAEKKTNDAKSANKNNESSNVENQHSAPDDEEEDLGWDEIEDLSSIDEKKATESGSRSDVDLLKRLSAAEAEEDLSWDIEDDDEPVKP</sequence>
<dbReference type="Gene3D" id="1.10.3970.10">
    <property type="entry name" value="BSD domain"/>
    <property type="match status" value="1"/>
</dbReference>
<evidence type="ECO:0000259" key="2">
    <source>
        <dbReference type="PROSITE" id="PS50858"/>
    </source>
</evidence>
<feature type="compositionally biased region" description="Basic and acidic residues" evidence="1">
    <location>
        <begin position="344"/>
        <end position="410"/>
    </location>
</feature>
<dbReference type="Pfam" id="PF03909">
    <property type="entry name" value="BSD"/>
    <property type="match status" value="1"/>
</dbReference>
<dbReference type="PANTHER" id="PTHR16019">
    <property type="entry name" value="SYNAPSE-ASSOCIATED PROTEIN"/>
    <property type="match status" value="1"/>
</dbReference>
<feature type="compositionally biased region" description="Low complexity" evidence="1">
    <location>
        <begin position="411"/>
        <end position="425"/>
    </location>
</feature>
<dbReference type="GO" id="GO:0005737">
    <property type="term" value="C:cytoplasm"/>
    <property type="evidence" value="ECO:0007669"/>
    <property type="project" value="TreeGrafter"/>
</dbReference>
<feature type="compositionally biased region" description="Acidic residues" evidence="1">
    <location>
        <begin position="260"/>
        <end position="275"/>
    </location>
</feature>
<proteinExistence type="predicted"/>
<feature type="compositionally biased region" description="Basic and acidic residues" evidence="1">
    <location>
        <begin position="325"/>
        <end position="337"/>
    </location>
</feature>
<evidence type="ECO:0000313" key="3">
    <source>
        <dbReference type="EMBL" id="CAL0316175.1"/>
    </source>
</evidence>
<feature type="domain" description="BSD" evidence="2">
    <location>
        <begin position="186"/>
        <end position="238"/>
    </location>
</feature>
<dbReference type="PANTHER" id="PTHR16019:SF5">
    <property type="entry name" value="BSD DOMAIN-CONTAINING PROTEIN 1"/>
    <property type="match status" value="1"/>
</dbReference>
<feature type="compositionally biased region" description="Polar residues" evidence="1">
    <location>
        <begin position="298"/>
        <end position="311"/>
    </location>
</feature>
<feature type="region of interest" description="Disordered" evidence="1">
    <location>
        <begin position="325"/>
        <end position="440"/>
    </location>
</feature>